<dbReference type="Pfam" id="PF06082">
    <property type="entry name" value="YjbH"/>
    <property type="match status" value="1"/>
</dbReference>
<dbReference type="AlphaFoldDB" id="A0A6N3Z5U6"/>
<dbReference type="Proteomes" id="UP000435323">
    <property type="component" value="Unassembled WGS sequence"/>
</dbReference>
<keyword evidence="1" id="KW-0732">Signal</keyword>
<dbReference type="RefSeq" id="WP_155656885.1">
    <property type="nucleotide sequence ID" value="NZ_WOBO01000014.1"/>
</dbReference>
<reference evidence="2 3" key="1">
    <citation type="submission" date="2019-11" db="EMBL/GenBank/DDBJ databases">
        <title>Using colonization assays and comparative genomics to discover symbiosis behaviors and factors in Vibrio fischeri.</title>
        <authorList>
            <person name="Bongrand C."/>
            <person name="Moriano-Gutierrez S."/>
            <person name="Arevalo P."/>
            <person name="Mcfall-Ngai M."/>
            <person name="Visick K."/>
            <person name="Polz M.F."/>
            <person name="Ruby E.G."/>
        </authorList>
    </citation>
    <scope>NUCLEOTIDE SEQUENCE [LARGE SCALE GENOMIC DNA]</scope>
    <source>
        <strain evidence="3">emors.3.2</strain>
    </source>
</reference>
<protein>
    <submittedName>
        <fullName evidence="2">YjbH domain-containing protein</fullName>
    </submittedName>
</protein>
<gene>
    <name evidence="2" type="ORF">GNP77_12090</name>
</gene>
<dbReference type="InterPro" id="IPR010344">
    <property type="entry name" value="YbjH"/>
</dbReference>
<sequence length="752" mass="84458">MMTPKFSLSLIAGVIASALPYSTFAADQSVANQSIENQSAVNKVSNTVFDPVVLTPSQTDFGGVGLMQMPSGRMAPEGEFNIGASINNEYHHYNVSLQVMPWLETTIRYTLVQDLLYSSDESFSGRTKYTDKGIDFKIRLLEESKWLPETSVGVRDFGGTGLFDGEFVAATKRFGNLDVTLGMGWGYLGQSGNITNPFCKASDKFCSRPTETKDRGGSVSFERWFKGPAAIYGGIEYQTPYQPLRLKVEYDSNDYSQDFPVTRGNVDMTQHTPWNFGVLYGLGDWGDIKVSYQRGDTLTLGVNLSTNFNDMKAIWRDEPITAYDESSNQSIDDVDWQRVNQQLNGNAGYEDNRIYADDDSITLVATQTKYRDSDEAYDRASRIFANHVPETISTYRIIETNQSMPVSETVIDAAQYKKVANNEYFDAKVADASQTDEVTYSPSEHSLKSDNLERWDYSVSPTLSQSIGSAESFYLYAVGINTAGSVWLTDKVQASGSLYFNLFDNYDKFNYITPPDGTSVPRVRTMFRAYVHENPVRMNNLQLTWFEEYGAGFYSQMYAGYLESMFGGIGSEVMYRPLNSNWAFGVDATYIKQRTPGDWFGFYEQDHQEGGDYGRNYTVVSSGVTGFATAYYAPQWSFLKNTLLKVGVGQFLAGDKGTRIDFSKQFDSGVIAGAYASLTDLSAEEFGEGSYTKGFYISIPFDIMTVKPSKNRANFNWQPLTRDGGQMLNKQHELYELTDERSPWFSRESKVR</sequence>
<evidence type="ECO:0000313" key="3">
    <source>
        <dbReference type="Proteomes" id="UP000435323"/>
    </source>
</evidence>
<accession>A0A6N3Z5U6</accession>
<organism evidence="2 3">
    <name type="scientific">Aliivibrio fischeri</name>
    <name type="common">Vibrio fischeri</name>
    <dbReference type="NCBI Taxonomy" id="668"/>
    <lineage>
        <taxon>Bacteria</taxon>
        <taxon>Pseudomonadati</taxon>
        <taxon>Pseudomonadota</taxon>
        <taxon>Gammaproteobacteria</taxon>
        <taxon>Vibrionales</taxon>
        <taxon>Vibrionaceae</taxon>
        <taxon>Aliivibrio</taxon>
    </lineage>
</organism>
<dbReference type="EMBL" id="WOBO01000014">
    <property type="protein sequence ID" value="MUK46120.1"/>
    <property type="molecule type" value="Genomic_DNA"/>
</dbReference>
<proteinExistence type="predicted"/>
<evidence type="ECO:0000313" key="2">
    <source>
        <dbReference type="EMBL" id="MUK46120.1"/>
    </source>
</evidence>
<comment type="caution">
    <text evidence="2">The sequence shown here is derived from an EMBL/GenBank/DDBJ whole genome shotgun (WGS) entry which is preliminary data.</text>
</comment>
<feature type="chain" id="PRO_5026883797" evidence="1">
    <location>
        <begin position="26"/>
        <end position="752"/>
    </location>
</feature>
<evidence type="ECO:0000256" key="1">
    <source>
        <dbReference type="SAM" id="SignalP"/>
    </source>
</evidence>
<name>A0A6N3Z5U6_ALIFS</name>
<feature type="signal peptide" evidence="1">
    <location>
        <begin position="1"/>
        <end position="25"/>
    </location>
</feature>